<gene>
    <name evidence="1" type="ORF">NC653_025188</name>
</gene>
<accession>A0AAD6MBJ6</accession>
<organism evidence="1 2">
    <name type="scientific">Populus alba x Populus x berolinensis</name>
    <dbReference type="NCBI Taxonomy" id="444605"/>
    <lineage>
        <taxon>Eukaryota</taxon>
        <taxon>Viridiplantae</taxon>
        <taxon>Streptophyta</taxon>
        <taxon>Embryophyta</taxon>
        <taxon>Tracheophyta</taxon>
        <taxon>Spermatophyta</taxon>
        <taxon>Magnoliopsida</taxon>
        <taxon>eudicotyledons</taxon>
        <taxon>Gunneridae</taxon>
        <taxon>Pentapetalae</taxon>
        <taxon>rosids</taxon>
        <taxon>fabids</taxon>
        <taxon>Malpighiales</taxon>
        <taxon>Salicaceae</taxon>
        <taxon>Saliceae</taxon>
        <taxon>Populus</taxon>
    </lineage>
</organism>
<dbReference type="Proteomes" id="UP001164929">
    <property type="component" value="Chromosome 10"/>
</dbReference>
<dbReference type="EMBL" id="JAQIZT010000010">
    <property type="protein sequence ID" value="KAJ6982005.1"/>
    <property type="molecule type" value="Genomic_DNA"/>
</dbReference>
<evidence type="ECO:0000313" key="2">
    <source>
        <dbReference type="Proteomes" id="UP001164929"/>
    </source>
</evidence>
<comment type="caution">
    <text evidence="1">The sequence shown here is derived from an EMBL/GenBank/DDBJ whole genome shotgun (WGS) entry which is preliminary data.</text>
</comment>
<name>A0AAD6MBJ6_9ROSI</name>
<protein>
    <submittedName>
        <fullName evidence="1">Uncharacterized protein</fullName>
    </submittedName>
</protein>
<keyword evidence="2" id="KW-1185">Reference proteome</keyword>
<reference evidence="1" key="1">
    <citation type="journal article" date="2023" name="Mol. Ecol. Resour.">
        <title>Chromosome-level genome assembly of a triploid poplar Populus alba 'Berolinensis'.</title>
        <authorList>
            <person name="Chen S."/>
            <person name="Yu Y."/>
            <person name="Wang X."/>
            <person name="Wang S."/>
            <person name="Zhang T."/>
            <person name="Zhou Y."/>
            <person name="He R."/>
            <person name="Meng N."/>
            <person name="Wang Y."/>
            <person name="Liu W."/>
            <person name="Liu Z."/>
            <person name="Liu J."/>
            <person name="Guo Q."/>
            <person name="Huang H."/>
            <person name="Sederoff R.R."/>
            <person name="Wang G."/>
            <person name="Qu G."/>
            <person name="Chen S."/>
        </authorList>
    </citation>
    <scope>NUCLEOTIDE SEQUENCE</scope>
    <source>
        <strain evidence="1">SC-2020</strain>
    </source>
</reference>
<proteinExistence type="predicted"/>
<dbReference type="AlphaFoldDB" id="A0AAD6MBJ6"/>
<sequence length="33" mass="3320">MGCSSVEGGSHIPLPCVAASLPLHFGTGHETNI</sequence>
<evidence type="ECO:0000313" key="1">
    <source>
        <dbReference type="EMBL" id="KAJ6982005.1"/>
    </source>
</evidence>